<name>A0A834RET2_SARSC</name>
<gene>
    <name evidence="6" type="ORF">SSS_5060</name>
</gene>
<evidence type="ECO:0000256" key="4">
    <source>
        <dbReference type="ARBA" id="ARBA00023242"/>
    </source>
</evidence>
<dbReference type="SUPFAM" id="SSF46774">
    <property type="entry name" value="ARID-like"/>
    <property type="match status" value="1"/>
</dbReference>
<dbReference type="SMART" id="SM00501">
    <property type="entry name" value="BRIGHT"/>
    <property type="match status" value="1"/>
</dbReference>
<dbReference type="EnsemblMetazoa" id="SSS_5060s_mrna">
    <property type="protein sequence ID" value="KAF7492218.1"/>
    <property type="gene ID" value="SSS_5060"/>
</dbReference>
<dbReference type="PROSITE" id="PS00028">
    <property type="entry name" value="ZINC_FINGER_C2H2_1"/>
    <property type="match status" value="1"/>
</dbReference>
<evidence type="ECO:0000313" key="8">
    <source>
        <dbReference type="Proteomes" id="UP000070412"/>
    </source>
</evidence>
<dbReference type="PANTHER" id="PTHR22970">
    <property type="entry name" value="AT-RICH INTERACTIVE DOMAIN-CONTAINING PROTEIN 2"/>
    <property type="match status" value="1"/>
</dbReference>
<evidence type="ECO:0000256" key="3">
    <source>
        <dbReference type="ARBA" id="ARBA00023163"/>
    </source>
</evidence>
<dbReference type="Gene3D" id="1.10.150.60">
    <property type="entry name" value="ARID DNA-binding domain"/>
    <property type="match status" value="1"/>
</dbReference>
<evidence type="ECO:0000313" key="6">
    <source>
        <dbReference type="EMBL" id="KAF7492218.1"/>
    </source>
</evidence>
<accession>A0A834RET2</accession>
<proteinExistence type="predicted"/>
<keyword evidence="3" id="KW-0804">Transcription</keyword>
<sequence>MTIMMMMMNNVVNDSNQSRVDTNITSNEKNISKQEQFISDLVQFYRNKGISSANSCQFVARLDGKNVNLHQLYSFVVEYGGSYKVNQFNLWEEIYCKLFKSDCIGANFAVALRQIYNRYLLQYEKSSNGNAFNNEQWNEDDEDENAIFANTSNQTRNSILQQNSFSDESAKQSNSQNHHKLYCSLLSGLPNELEFALNVVTILNNSHRFDWTNDFKFINVLLESIKSYCCVCYYFEEQSSFGKSLHTDEDEVLEYQKSINSKLNLSTKNLDKRKNSGLKLNGDCCDDDYMIGLNDDDDDEDVNCLEDNNELIKKACSISKLESSRLENDAKRGKPNGIFTQDQCNCYVRYWSQTCLDRVLLEEIFVDENDYCSRYNQRTRNNDMVNIDSLFVLKEFPIVLLNKIERKIGLIADILRNISFTFFEKNPNNVSMSPLLRFLILLLNSDNIRFVNTSLDILSNIAPALSCSSSLSTTKRANYNTLKNSYRSLLQILLKKIVNIAFNSNNIHDVTKCFEIMARFISSTNTEANNLLEKNFDCRSVQDKVAQLLTCHYDIGLILALLEFCLAISECRPQILINNDNKILLKILINLLNCEASKHFTTGALQKIKIIDTRPNDNQIIQTVVASDAPKPPQTIQQAQQQLPSANSQQQPQQAIPINITIAQPQQLIQPAAIQQQPSQQAPIDSNVQQIALNLNTLDNESFALHWLRTNYEERSNISIKIADIYAEYVTYCCRNSRRNVIAAQSFNFLLKRCFPTTTINNTLIDGLAIKMQQNQPQLLSVIDETGGKKLIAISNNTNNQMSPILKAHLSTPPKAPVIDPIPKIVPTPSNSSQSTSTLIKSLLANKLRNNQQQQQQQQQIQSLPQQTIVQTPTIVNTNQITLASNKNPELVPPISDNINQSPSLPLQQQKNIIIANNPSTSFALTPTLFSNNIIVPSPIQSSPANPLPGSQQIFLVRTFITGPDQQNNNTPVRLLVPASMLAQQRLPFAPQINGMSNSTGLINAVTSLPNAPNIIQTQRISASPMANSVPVIVSSSNMISSSSATNQTKPSSVANSSPLLNVLLDKGKLPDFSMKSAPPTSSSQPINPINTNTKMALVATNNPPVVQNQPKMFILAQNPPKPNIPILTSTQSSELLSKLSNVNVNTENRPSIPIIVPQSNSIVNGDIKSIVNQAQTVIANASVKQNLDLKSSMPELNKRLKINPDPKTDTSVISMVQINAQNSIQSSQNLTQSSVNNNSIVVSNANQNESKKTSNVCVTSVNNNPPTPSQNQVNVVNNSASVIVNNSQTSMMNGHLDEMECLWNNCQKKFSRPSDVFYHVHSQHIMVDSCPQIMNCLWGGSEGRGPGCLSKRPKLSLLTHLQDFHCNPSVLKQESLRKQQLMTIGSSSIVLPQPPAHPGYGQNAAMLAIRRQTTKLIESKESFNSLTPLTVSIRLTSALILRNLAQSSQIFKKSLELFEQQLCEISVADDRDESKTIAQCLAVINENR</sequence>
<dbReference type="SMART" id="SM01014">
    <property type="entry name" value="ARID"/>
    <property type="match status" value="1"/>
</dbReference>
<evidence type="ECO:0000259" key="5">
    <source>
        <dbReference type="PROSITE" id="PS51011"/>
    </source>
</evidence>
<evidence type="ECO:0000256" key="1">
    <source>
        <dbReference type="ARBA" id="ARBA00022853"/>
    </source>
</evidence>
<dbReference type="Proteomes" id="UP000070412">
    <property type="component" value="Unassembled WGS sequence"/>
</dbReference>
<reference evidence="6" key="2">
    <citation type="submission" date="2020-01" db="EMBL/GenBank/DDBJ databases">
        <authorList>
            <person name="Korhonen P.K.K."/>
            <person name="Guangxu M.G."/>
            <person name="Wang T.W."/>
            <person name="Stroehlein A.J.S."/>
            <person name="Young N.D."/>
            <person name="Ang C.-S.A."/>
            <person name="Fernando D.W.F."/>
            <person name="Lu H.L."/>
            <person name="Taylor S.T."/>
            <person name="Ehtesham M.E.M."/>
            <person name="Najaraj S.H.N."/>
            <person name="Harsha G.H.G."/>
            <person name="Madugundu A.M."/>
            <person name="Renuse S.R."/>
            <person name="Holt D.H."/>
            <person name="Pandey A.P."/>
            <person name="Papenfuss A.P."/>
            <person name="Gasser R.B.G."/>
            <person name="Fischer K.F."/>
        </authorList>
    </citation>
    <scope>NUCLEOTIDE SEQUENCE</scope>
    <source>
        <strain evidence="6">SSS_KF_BRIS2020</strain>
    </source>
</reference>
<dbReference type="InterPro" id="IPR013087">
    <property type="entry name" value="Znf_C2H2_type"/>
</dbReference>
<keyword evidence="2" id="KW-0805">Transcription regulation</keyword>
<reference evidence="7" key="3">
    <citation type="submission" date="2022-06" db="UniProtKB">
        <authorList>
            <consortium name="EnsemblMetazoa"/>
        </authorList>
    </citation>
    <scope>IDENTIFICATION</scope>
</reference>
<dbReference type="InterPro" id="IPR052406">
    <property type="entry name" value="Chromatin_Remodeling_Comp"/>
</dbReference>
<dbReference type="GO" id="GO:0006325">
    <property type="term" value="P:chromatin organization"/>
    <property type="evidence" value="ECO:0007669"/>
    <property type="project" value="UniProtKB-KW"/>
</dbReference>
<evidence type="ECO:0000313" key="7">
    <source>
        <dbReference type="EnsemblMetazoa" id="KAF7492218.1"/>
    </source>
</evidence>
<dbReference type="Pfam" id="PF02257">
    <property type="entry name" value="RFX_DNA_binding"/>
    <property type="match status" value="1"/>
</dbReference>
<evidence type="ECO:0000256" key="2">
    <source>
        <dbReference type="ARBA" id="ARBA00023015"/>
    </source>
</evidence>
<dbReference type="InterPro" id="IPR003150">
    <property type="entry name" value="DNA-bd_RFX"/>
</dbReference>
<dbReference type="InterPro" id="IPR001606">
    <property type="entry name" value="ARID_dom"/>
</dbReference>
<dbReference type="Gene3D" id="1.10.10.10">
    <property type="entry name" value="Winged helix-like DNA-binding domain superfamily/Winged helix DNA-binding domain"/>
    <property type="match status" value="1"/>
</dbReference>
<dbReference type="InterPro" id="IPR036431">
    <property type="entry name" value="ARID_dom_sf"/>
</dbReference>
<keyword evidence="1" id="KW-0156">Chromatin regulator</keyword>
<reference evidence="8" key="1">
    <citation type="journal article" date="2020" name="PLoS Negl. Trop. Dis.">
        <title>High-quality nuclear genome for Sarcoptes scabiei-A critical resource for a neglected parasite.</title>
        <authorList>
            <person name="Korhonen P.K."/>
            <person name="Gasser R.B."/>
            <person name="Ma G."/>
            <person name="Wang T."/>
            <person name="Stroehlein A.J."/>
            <person name="Young N.D."/>
            <person name="Ang C.S."/>
            <person name="Fernando D.D."/>
            <person name="Lu H.C."/>
            <person name="Taylor S."/>
            <person name="Reynolds S.L."/>
            <person name="Mofiz E."/>
            <person name="Najaraj S.H."/>
            <person name="Gowda H."/>
            <person name="Madugundu A."/>
            <person name="Renuse S."/>
            <person name="Holt D."/>
            <person name="Pandey A."/>
            <person name="Papenfuss A.T."/>
            <person name="Fischer K."/>
        </authorList>
    </citation>
    <scope>NUCLEOTIDE SEQUENCE [LARGE SCALE GENOMIC DNA]</scope>
</reference>
<dbReference type="PROSITE" id="PS51011">
    <property type="entry name" value="ARID"/>
    <property type="match status" value="1"/>
</dbReference>
<dbReference type="Pfam" id="PF01388">
    <property type="entry name" value="ARID"/>
    <property type="match status" value="1"/>
</dbReference>
<dbReference type="PANTHER" id="PTHR22970:SF14">
    <property type="entry name" value="AT-RICH INTERACTIVE DOMAIN-CONTAINING PROTEIN 2"/>
    <property type="match status" value="1"/>
</dbReference>
<dbReference type="EMBL" id="WVUK01000056">
    <property type="protein sequence ID" value="KAF7492218.1"/>
    <property type="molecule type" value="Genomic_DNA"/>
</dbReference>
<dbReference type="InterPro" id="IPR036388">
    <property type="entry name" value="WH-like_DNA-bd_sf"/>
</dbReference>
<dbReference type="CDD" id="cd16100">
    <property type="entry name" value="ARID"/>
    <property type="match status" value="1"/>
</dbReference>
<keyword evidence="4" id="KW-0539">Nucleus</keyword>
<dbReference type="OrthoDB" id="338531at2759"/>
<dbReference type="GO" id="GO:0003677">
    <property type="term" value="F:DNA binding"/>
    <property type="evidence" value="ECO:0007669"/>
    <property type="project" value="InterPro"/>
</dbReference>
<keyword evidence="8" id="KW-1185">Reference proteome</keyword>
<dbReference type="GO" id="GO:0006355">
    <property type="term" value="P:regulation of DNA-templated transcription"/>
    <property type="evidence" value="ECO:0007669"/>
    <property type="project" value="InterPro"/>
</dbReference>
<feature type="domain" description="ARID" evidence="5">
    <location>
        <begin position="31"/>
        <end position="128"/>
    </location>
</feature>
<organism evidence="6">
    <name type="scientific">Sarcoptes scabiei</name>
    <name type="common">Itch mite</name>
    <name type="synonym">Acarus scabiei</name>
    <dbReference type="NCBI Taxonomy" id="52283"/>
    <lineage>
        <taxon>Eukaryota</taxon>
        <taxon>Metazoa</taxon>
        <taxon>Ecdysozoa</taxon>
        <taxon>Arthropoda</taxon>
        <taxon>Chelicerata</taxon>
        <taxon>Arachnida</taxon>
        <taxon>Acari</taxon>
        <taxon>Acariformes</taxon>
        <taxon>Sarcoptiformes</taxon>
        <taxon>Astigmata</taxon>
        <taxon>Psoroptidia</taxon>
        <taxon>Sarcoptoidea</taxon>
        <taxon>Sarcoptidae</taxon>
        <taxon>Sarcoptinae</taxon>
        <taxon>Sarcoptes</taxon>
    </lineage>
</organism>
<protein>
    <submittedName>
        <fullName evidence="6">AT-rich interactive domain-containing protein 2</fullName>
    </submittedName>
</protein>